<evidence type="ECO:0000259" key="4">
    <source>
        <dbReference type="Pfam" id="PF17678"/>
    </source>
</evidence>
<feature type="chain" id="PRO_5046582955" evidence="2">
    <location>
        <begin position="21"/>
        <end position="818"/>
    </location>
</feature>
<evidence type="ECO:0000259" key="3">
    <source>
        <dbReference type="Pfam" id="PF07971"/>
    </source>
</evidence>
<feature type="compositionally biased region" description="Basic residues" evidence="1">
    <location>
        <begin position="757"/>
        <end position="767"/>
    </location>
</feature>
<gene>
    <name evidence="5" type="ORF">KZ820_17570</name>
</gene>
<proteinExistence type="predicted"/>
<comment type="caution">
    <text evidence="5">The sequence shown here is derived from an EMBL/GenBank/DDBJ whole genome shotgun (WGS) entry which is preliminary data.</text>
</comment>
<organism evidence="5 6">
    <name type="scientific">Sphingomonas citri</name>
    <dbReference type="NCBI Taxonomy" id="2862499"/>
    <lineage>
        <taxon>Bacteria</taxon>
        <taxon>Pseudomonadati</taxon>
        <taxon>Pseudomonadota</taxon>
        <taxon>Alphaproteobacteria</taxon>
        <taxon>Sphingomonadales</taxon>
        <taxon>Sphingomonadaceae</taxon>
        <taxon>Sphingomonas</taxon>
    </lineage>
</organism>
<feature type="domain" description="Glycosyl hydrolase family 92" evidence="3">
    <location>
        <begin position="297"/>
        <end position="707"/>
    </location>
</feature>
<keyword evidence="6" id="KW-1185">Reference proteome</keyword>
<dbReference type="Pfam" id="PF17678">
    <property type="entry name" value="Glyco_hydro_92N"/>
    <property type="match status" value="1"/>
</dbReference>
<dbReference type="Gene3D" id="3.30.2080.10">
    <property type="entry name" value="GH92 mannosidase domain"/>
    <property type="match status" value="1"/>
</dbReference>
<dbReference type="Gene3D" id="1.20.1050.60">
    <property type="entry name" value="alpha-1,2-mannosidase"/>
    <property type="match status" value="1"/>
</dbReference>
<sequence>MVRYGLAAATCLSLTGLAVAQQGRPSTPVADVNPFIGTTNGGNVFPGATRPFGMVALSPELTPLPGKRLPIAAPGGYEWRGNGVRGFSLTHVSGTGCAGASGDVPIMPVTIPVERSPASVEAGLSYASLLDHAAERASPGAYHVTLDNGVTVDLGATERSAIGRFAFPADKPANLLFRTSDSEVGSSDSTIRIDPAARTVSGTVTSGNFCGYLAADRRESYYTLHFVAQFDQPFTVGGTWRDDRVSAGASSGGGGTGYGDRGHPPVGRGAGGWVSFAPDAARAVTMRVGVSYVDEAGARRNLERESPAGASLDSVQAAGRAAWEQALGRIRVEGGARDERTVFYTALYHALMTPNLYSDVDGRYRGFDAAVHALAPRQQAQYANYSGWDVYRSQLQLVTLLDPQRGSDIAQSLLNQAEQNGGTWDRWTHLTGATGVMNGDPSPPSLAAIYAFGGRSFDLARAYASLRRAATVPSAKDLDRKGCPVLCVGQRPGLDQWLKLHYMPVGAPGWGTVSDTLELAAADFGLAELARHAGDHAGEKLFRARSGWWRNLYNPAATPAGGYLQPRRADGSWPRFDPSLDEEMVEGSGAQYLWMVPFDPAGLIDVLGGRAAASRRLDAFFRAPDGGLAVTKAGPLHAELDNEPLIASPWTYLFTGEPWKTQETARAAMRQIWTNTPAGISGNDDLGQMSSWYVWSALGLYPLYPARRAGDRQPAVPARDGRAPRRRPAGDRRARRCARRAVRHRAARRRPCERPRLAARRRGDPRRHALLHHGASAGPLLGDAYRATVVRAESRASGEAVMRLRVAPAARCEWRSAR</sequence>
<dbReference type="Gene3D" id="1.20.1610.10">
    <property type="entry name" value="alpha-1,2-mannosidases domains"/>
    <property type="match status" value="1"/>
</dbReference>
<evidence type="ECO:0000313" key="5">
    <source>
        <dbReference type="EMBL" id="MBW6532554.1"/>
    </source>
</evidence>
<reference evidence="5 6" key="1">
    <citation type="submission" date="2021-07" db="EMBL/GenBank/DDBJ databases">
        <title>Sphingomonas sp.</title>
        <authorList>
            <person name="Feng G."/>
            <person name="Li J."/>
            <person name="Pan M."/>
        </authorList>
    </citation>
    <scope>NUCLEOTIDE SEQUENCE [LARGE SCALE GENOMIC DNA]</scope>
    <source>
        <strain evidence="5 6">RRHST34</strain>
    </source>
</reference>
<feature type="region of interest" description="Disordered" evidence="1">
    <location>
        <begin position="710"/>
        <end position="767"/>
    </location>
</feature>
<dbReference type="Gene3D" id="2.70.98.10">
    <property type="match status" value="1"/>
</dbReference>
<feature type="compositionally biased region" description="Gly residues" evidence="1">
    <location>
        <begin position="250"/>
        <end position="259"/>
    </location>
</feature>
<dbReference type="InterPro" id="IPR014718">
    <property type="entry name" value="GH-type_carb-bd"/>
</dbReference>
<keyword evidence="5" id="KW-0378">Hydrolase</keyword>
<dbReference type="SUPFAM" id="SSF48208">
    <property type="entry name" value="Six-hairpin glycosidases"/>
    <property type="match status" value="1"/>
</dbReference>
<evidence type="ECO:0000256" key="1">
    <source>
        <dbReference type="SAM" id="MobiDB-lite"/>
    </source>
</evidence>
<dbReference type="InterPro" id="IPR005887">
    <property type="entry name" value="GH92_a_mannosidase_put"/>
</dbReference>
<protein>
    <submittedName>
        <fullName evidence="5">GH92 family glycosyl hydrolase</fullName>
        <ecNumber evidence="5">3.2.1.-</ecNumber>
    </submittedName>
</protein>
<feature type="compositionally biased region" description="Basic and acidic residues" evidence="1">
    <location>
        <begin position="719"/>
        <end position="732"/>
    </location>
</feature>
<evidence type="ECO:0000313" key="6">
    <source>
        <dbReference type="Proteomes" id="UP000759103"/>
    </source>
</evidence>
<feature type="region of interest" description="Disordered" evidence="1">
    <location>
        <begin position="245"/>
        <end position="264"/>
    </location>
</feature>
<dbReference type="InterPro" id="IPR041371">
    <property type="entry name" value="GH92_N"/>
</dbReference>
<dbReference type="GO" id="GO:0016798">
    <property type="term" value="F:hydrolase activity, acting on glycosyl bonds"/>
    <property type="evidence" value="ECO:0007669"/>
    <property type="project" value="UniProtKB-KW"/>
</dbReference>
<dbReference type="InterPro" id="IPR050883">
    <property type="entry name" value="PNGase"/>
</dbReference>
<feature type="domain" description="Glycosyl hydrolase family 92 N-terminal" evidence="4">
    <location>
        <begin position="32"/>
        <end position="291"/>
    </location>
</feature>
<name>A0ABS7BSH0_9SPHN</name>
<feature type="signal peptide" evidence="2">
    <location>
        <begin position="1"/>
        <end position="20"/>
    </location>
</feature>
<dbReference type="Pfam" id="PF07971">
    <property type="entry name" value="Glyco_hydro_92"/>
    <property type="match status" value="1"/>
</dbReference>
<dbReference type="PANTHER" id="PTHR12143">
    <property type="entry name" value="PEPTIDE N-GLYCANASE PNGASE -RELATED"/>
    <property type="match status" value="1"/>
</dbReference>
<dbReference type="InterPro" id="IPR008928">
    <property type="entry name" value="6-hairpin_glycosidase_sf"/>
</dbReference>
<dbReference type="EC" id="3.2.1.-" evidence="5"/>
<dbReference type="NCBIfam" id="TIGR01180">
    <property type="entry name" value="aman2_put"/>
    <property type="match status" value="1"/>
</dbReference>
<keyword evidence="5" id="KW-0326">Glycosidase</keyword>
<feature type="compositionally biased region" description="Basic residues" evidence="1">
    <location>
        <begin position="733"/>
        <end position="749"/>
    </location>
</feature>
<keyword evidence="2" id="KW-0732">Signal</keyword>
<dbReference type="PANTHER" id="PTHR12143:SF39">
    <property type="entry name" value="SECRETED PROTEIN"/>
    <property type="match status" value="1"/>
</dbReference>
<dbReference type="Proteomes" id="UP000759103">
    <property type="component" value="Unassembled WGS sequence"/>
</dbReference>
<dbReference type="InterPro" id="IPR012939">
    <property type="entry name" value="Glyco_hydro_92"/>
</dbReference>
<evidence type="ECO:0000256" key="2">
    <source>
        <dbReference type="SAM" id="SignalP"/>
    </source>
</evidence>
<accession>A0ABS7BSH0</accession>
<dbReference type="EMBL" id="JAHXZN010000008">
    <property type="protein sequence ID" value="MBW6532554.1"/>
    <property type="molecule type" value="Genomic_DNA"/>
</dbReference>